<evidence type="ECO:0000313" key="3">
    <source>
        <dbReference type="EMBL" id="MDN7247158.1"/>
    </source>
</evidence>
<comment type="caution">
    <text evidence="3">The sequence shown here is derived from an EMBL/GenBank/DDBJ whole genome shotgun (WGS) entry which is preliminary data.</text>
</comment>
<keyword evidence="2" id="KW-0812">Transmembrane</keyword>
<protein>
    <submittedName>
        <fullName evidence="3">DUF948 domain-containing protein</fullName>
    </submittedName>
</protein>
<evidence type="ECO:0000256" key="2">
    <source>
        <dbReference type="SAM" id="Phobius"/>
    </source>
</evidence>
<feature type="transmembrane region" description="Helical" evidence="2">
    <location>
        <begin position="6"/>
        <end position="29"/>
    </location>
</feature>
<gene>
    <name evidence="3" type="ORF">QWY13_16885</name>
</gene>
<dbReference type="EMBL" id="JAUJWU010000005">
    <property type="protein sequence ID" value="MDN7247158.1"/>
    <property type="molecule type" value="Genomic_DNA"/>
</dbReference>
<keyword evidence="2" id="KW-0472">Membrane</keyword>
<evidence type="ECO:0000313" key="4">
    <source>
        <dbReference type="Proteomes" id="UP001172142"/>
    </source>
</evidence>
<dbReference type="Proteomes" id="UP001172142">
    <property type="component" value="Unassembled WGS sequence"/>
</dbReference>
<dbReference type="PANTHER" id="PTHR40070:SF1">
    <property type="entry name" value="UPF0478 PROTEIN YTXG"/>
    <property type="match status" value="1"/>
</dbReference>
<dbReference type="PANTHER" id="PTHR40070">
    <property type="entry name" value="UPF0478 PROTEIN YTXG"/>
    <property type="match status" value="1"/>
</dbReference>
<keyword evidence="2" id="KW-1133">Transmembrane helix</keyword>
<organism evidence="3 4">
    <name type="scientific">Planococcus shenhongbingii</name>
    <dbReference type="NCBI Taxonomy" id="3058398"/>
    <lineage>
        <taxon>Bacteria</taxon>
        <taxon>Bacillati</taxon>
        <taxon>Bacillota</taxon>
        <taxon>Bacilli</taxon>
        <taxon>Bacillales</taxon>
        <taxon>Caryophanaceae</taxon>
        <taxon>Planococcus</taxon>
    </lineage>
</organism>
<accession>A0ABT8NGY6</accession>
<reference evidence="3 4" key="1">
    <citation type="submission" date="2023-07" db="EMBL/GenBank/DDBJ databases">
        <title>Novel species in genus Planococcus.</title>
        <authorList>
            <person name="Ning S."/>
        </authorList>
    </citation>
    <scope>NUCLEOTIDE SEQUENCE [LARGE SCALE GENOMIC DNA]</scope>
    <source>
        <strain evidence="3 4">N017</strain>
    </source>
</reference>
<name>A0ABT8NGY6_9BACL</name>
<keyword evidence="1" id="KW-0175">Coiled coil</keyword>
<dbReference type="Pfam" id="PF06103">
    <property type="entry name" value="DUF948"/>
    <property type="match status" value="1"/>
</dbReference>
<feature type="coiled-coil region" evidence="1">
    <location>
        <begin position="36"/>
        <end position="63"/>
    </location>
</feature>
<keyword evidence="4" id="KW-1185">Reference proteome</keyword>
<evidence type="ECO:0000256" key="1">
    <source>
        <dbReference type="SAM" id="Coils"/>
    </source>
</evidence>
<dbReference type="InterPro" id="IPR009293">
    <property type="entry name" value="UPF0478"/>
</dbReference>
<dbReference type="RefSeq" id="WP_301857454.1">
    <property type="nucleotide sequence ID" value="NZ_JAUJWU010000005.1"/>
</dbReference>
<sequence length="161" mass="17943">MDSTMWLYIALAILIVGLIVAGIGVGLFLKGMKEPLKEIKGSVNNLKERVDKLKLETTSLQHTTNELKEDMQVKSEKVSLFIDAAKGTKNSVVDLNSSVRAITVDVTTRVDQSKENAVQVDQWSNTVVGLVGLWEHRKNAKKRTDSYYPEAAAENEQLRIQ</sequence>
<proteinExistence type="predicted"/>